<evidence type="ECO:0000256" key="3">
    <source>
        <dbReference type="ARBA" id="ARBA00022692"/>
    </source>
</evidence>
<dbReference type="Pfam" id="PF01810">
    <property type="entry name" value="LysE"/>
    <property type="match status" value="1"/>
</dbReference>
<name>A0ABM6U0Z2_FUSVA</name>
<evidence type="ECO:0000256" key="5">
    <source>
        <dbReference type="ARBA" id="ARBA00023136"/>
    </source>
</evidence>
<proteinExistence type="predicted"/>
<dbReference type="PIRSF" id="PIRSF006324">
    <property type="entry name" value="LeuE"/>
    <property type="match status" value="1"/>
</dbReference>
<evidence type="ECO:0000256" key="2">
    <source>
        <dbReference type="ARBA" id="ARBA00022475"/>
    </source>
</evidence>
<keyword evidence="4 6" id="KW-1133">Transmembrane helix</keyword>
<feature type="transmembrane region" description="Helical" evidence="6">
    <location>
        <begin position="147"/>
        <end position="176"/>
    </location>
</feature>
<dbReference type="InterPro" id="IPR001123">
    <property type="entry name" value="LeuE-type"/>
</dbReference>
<dbReference type="RefSeq" id="WP_005952099.1">
    <property type="nucleotide sequence ID" value="NZ_CP028103.1"/>
</dbReference>
<reference evidence="8" key="1">
    <citation type="journal article" date="2018" name="MSphere">
        <title>Fusobacterium Genomics Using MinION and Illumina Sequencing Enables Genome Completion and Correction.</title>
        <authorList>
            <person name="Todd S.M."/>
            <person name="Settlage R.E."/>
            <person name="Lahmers K.K."/>
            <person name="Slade D.J."/>
        </authorList>
    </citation>
    <scope>NUCLEOTIDE SEQUENCE [LARGE SCALE GENOMIC DNA]</scope>
    <source>
        <strain evidence="8">ATCC 27725</strain>
    </source>
</reference>
<dbReference type="PANTHER" id="PTHR30086:SF20">
    <property type="entry name" value="ARGININE EXPORTER PROTEIN ARGO-RELATED"/>
    <property type="match status" value="1"/>
</dbReference>
<feature type="transmembrane region" description="Helical" evidence="6">
    <location>
        <begin position="113"/>
        <end position="135"/>
    </location>
</feature>
<protein>
    <submittedName>
        <fullName evidence="7">LysE family translocator</fullName>
    </submittedName>
</protein>
<dbReference type="PANTHER" id="PTHR30086">
    <property type="entry name" value="ARGININE EXPORTER PROTEIN ARGO"/>
    <property type="match status" value="1"/>
</dbReference>
<keyword evidence="2" id="KW-1003">Cell membrane</keyword>
<organism evidence="7 8">
    <name type="scientific">Fusobacterium varium ATCC 27725</name>
    <dbReference type="NCBI Taxonomy" id="469618"/>
    <lineage>
        <taxon>Bacteria</taxon>
        <taxon>Fusobacteriati</taxon>
        <taxon>Fusobacteriota</taxon>
        <taxon>Fusobacteriia</taxon>
        <taxon>Fusobacteriales</taxon>
        <taxon>Fusobacteriaceae</taxon>
        <taxon>Fusobacterium</taxon>
    </lineage>
</organism>
<feature type="transmembrane region" description="Helical" evidence="6">
    <location>
        <begin position="188"/>
        <end position="205"/>
    </location>
</feature>
<feature type="transmembrane region" description="Helical" evidence="6">
    <location>
        <begin position="6"/>
        <end position="29"/>
    </location>
</feature>
<evidence type="ECO:0000313" key="7">
    <source>
        <dbReference type="EMBL" id="AVQ29928.1"/>
    </source>
</evidence>
<feature type="transmembrane region" description="Helical" evidence="6">
    <location>
        <begin position="41"/>
        <end position="66"/>
    </location>
</feature>
<accession>A0ABM6U0Z2</accession>
<evidence type="ECO:0000256" key="6">
    <source>
        <dbReference type="SAM" id="Phobius"/>
    </source>
</evidence>
<keyword evidence="5 6" id="KW-0472">Membrane</keyword>
<evidence type="ECO:0000256" key="1">
    <source>
        <dbReference type="ARBA" id="ARBA00004651"/>
    </source>
</evidence>
<dbReference type="EMBL" id="CP028103">
    <property type="protein sequence ID" value="AVQ29928.1"/>
    <property type="molecule type" value="Genomic_DNA"/>
</dbReference>
<feature type="transmembrane region" description="Helical" evidence="6">
    <location>
        <begin position="72"/>
        <end position="92"/>
    </location>
</feature>
<dbReference type="GeneID" id="77466610"/>
<evidence type="ECO:0000256" key="4">
    <source>
        <dbReference type="ARBA" id="ARBA00022989"/>
    </source>
</evidence>
<sequence length="211" mass="22903">MFGIVNYTVFFTSCLILHITPGSDTMYILGKSMSEDKKTGVASVLGISTGVLIHTVLAAFGLSIILAKSATAFNTVKYMGAAYLVYMGIKTIMNKKTLFMKNEAGEKEKIKKVYFQGVITNVLNPKVALFFLAFLPQFIDINNSYGVIPFLLLGLSFFITSSLYGIILALFASSAAGIITKKPGTSQIMTKISGCIYIFLGLSLLKAKLKN</sequence>
<keyword evidence="3 6" id="KW-0812">Transmembrane</keyword>
<gene>
    <name evidence="7" type="ORF">C4N18_01305</name>
</gene>
<keyword evidence="8" id="KW-1185">Reference proteome</keyword>
<dbReference type="Proteomes" id="UP000241238">
    <property type="component" value="Chromosome"/>
</dbReference>
<evidence type="ECO:0000313" key="8">
    <source>
        <dbReference type="Proteomes" id="UP000241238"/>
    </source>
</evidence>
<comment type="subcellular location">
    <subcellularLocation>
        <location evidence="1">Cell membrane</location>
        <topology evidence="1">Multi-pass membrane protein</topology>
    </subcellularLocation>
</comment>